<accession>A0A5C6RWU4</accession>
<dbReference type="SMART" id="SM00257">
    <property type="entry name" value="LysM"/>
    <property type="match status" value="2"/>
</dbReference>
<proteinExistence type="predicted"/>
<dbReference type="AlphaFoldDB" id="A0A5C6RWU4"/>
<keyword evidence="1" id="KW-0732">Signal</keyword>
<feature type="chain" id="PRO_5022959862" evidence="1">
    <location>
        <begin position="26"/>
        <end position="292"/>
    </location>
</feature>
<dbReference type="OrthoDB" id="2149800at2"/>
<evidence type="ECO:0000313" key="3">
    <source>
        <dbReference type="EMBL" id="TXB66554.1"/>
    </source>
</evidence>
<dbReference type="RefSeq" id="WP_147166343.1">
    <property type="nucleotide sequence ID" value="NZ_VOOR01000007.1"/>
</dbReference>
<dbReference type="Pfam" id="PF01476">
    <property type="entry name" value="LysM"/>
    <property type="match status" value="2"/>
</dbReference>
<dbReference type="PANTHER" id="PTHR33734:SF22">
    <property type="entry name" value="MEMBRANE-BOUND LYTIC MUREIN TRANSGLYCOSYLASE D"/>
    <property type="match status" value="1"/>
</dbReference>
<dbReference type="Proteomes" id="UP000321580">
    <property type="component" value="Unassembled WGS sequence"/>
</dbReference>
<organism evidence="3 4">
    <name type="scientific">Phaeodactylibacter luteus</name>
    <dbReference type="NCBI Taxonomy" id="1564516"/>
    <lineage>
        <taxon>Bacteria</taxon>
        <taxon>Pseudomonadati</taxon>
        <taxon>Bacteroidota</taxon>
        <taxon>Saprospiria</taxon>
        <taxon>Saprospirales</taxon>
        <taxon>Haliscomenobacteraceae</taxon>
        <taxon>Phaeodactylibacter</taxon>
    </lineage>
</organism>
<comment type="caution">
    <text evidence="3">The sequence shown here is derived from an EMBL/GenBank/DDBJ whole genome shotgun (WGS) entry which is preliminary data.</text>
</comment>
<dbReference type="EMBL" id="VOOR01000007">
    <property type="protein sequence ID" value="TXB66554.1"/>
    <property type="molecule type" value="Genomic_DNA"/>
</dbReference>
<evidence type="ECO:0000313" key="4">
    <source>
        <dbReference type="Proteomes" id="UP000321580"/>
    </source>
</evidence>
<dbReference type="SUPFAM" id="SSF54106">
    <property type="entry name" value="LysM domain"/>
    <property type="match status" value="2"/>
</dbReference>
<name>A0A5C6RWU4_9BACT</name>
<dbReference type="Gene3D" id="3.10.350.10">
    <property type="entry name" value="LysM domain"/>
    <property type="match status" value="2"/>
</dbReference>
<dbReference type="CDD" id="cd00118">
    <property type="entry name" value="LysM"/>
    <property type="match status" value="2"/>
</dbReference>
<evidence type="ECO:0000259" key="2">
    <source>
        <dbReference type="PROSITE" id="PS51782"/>
    </source>
</evidence>
<evidence type="ECO:0000256" key="1">
    <source>
        <dbReference type="SAM" id="SignalP"/>
    </source>
</evidence>
<feature type="signal peptide" evidence="1">
    <location>
        <begin position="1"/>
        <end position="25"/>
    </location>
</feature>
<feature type="domain" description="LysM" evidence="2">
    <location>
        <begin position="54"/>
        <end position="98"/>
    </location>
</feature>
<dbReference type="InterPro" id="IPR018392">
    <property type="entry name" value="LysM"/>
</dbReference>
<dbReference type="InterPro" id="IPR036779">
    <property type="entry name" value="LysM_dom_sf"/>
</dbReference>
<feature type="domain" description="LysM" evidence="2">
    <location>
        <begin position="121"/>
        <end position="165"/>
    </location>
</feature>
<keyword evidence="4" id="KW-1185">Reference proteome</keyword>
<dbReference type="GO" id="GO:0008932">
    <property type="term" value="F:lytic endotransglycosylase activity"/>
    <property type="evidence" value="ECO:0007669"/>
    <property type="project" value="TreeGrafter"/>
</dbReference>
<gene>
    <name evidence="3" type="ORF">FRY97_05030</name>
</gene>
<dbReference type="PANTHER" id="PTHR33734">
    <property type="entry name" value="LYSM DOMAIN-CONTAINING GPI-ANCHORED PROTEIN 2"/>
    <property type="match status" value="1"/>
</dbReference>
<protein>
    <submittedName>
        <fullName evidence="3">LysM peptidoglycan-binding domain-containing protein</fullName>
    </submittedName>
</protein>
<dbReference type="PROSITE" id="PS51782">
    <property type="entry name" value="LYSM"/>
    <property type="match status" value="2"/>
</dbReference>
<reference evidence="3 4" key="1">
    <citation type="submission" date="2019-08" db="EMBL/GenBank/DDBJ databases">
        <title>Genome of Phaeodactylibacter luteus.</title>
        <authorList>
            <person name="Bowman J.P."/>
        </authorList>
    </citation>
    <scope>NUCLEOTIDE SEQUENCE [LARGE SCALE GENOMIC DNA]</scope>
    <source>
        <strain evidence="3 4">KCTC 42180</strain>
    </source>
</reference>
<sequence length="292" mass="32745">MNLHLPTLFLLAALSLSAPALGANAATLTGDSLQYLTAKDTVLLSMGQLQQPLMTHYLAPGQTLYSLARFYGLSVNELYFFNPGLSPQSMYYGMPVYIPLPPKAIRKYWMQDMRPGEYAPAYYMVRKGDTLYRIAKSYFNIPLEEMMARNGLLDHNLKPNQLLLIGWLSVEGVPDSLRKHVGGVLGERNAALQKLFIYQANQERIRESQGAAFWPKDLNMAADLLALHRTAKIGSVVSIHNPMSRRTVYAKVVGRIPDTAYKDDIVVVVSPQVAQLLGAIDPRFFVKVKYHR</sequence>